<dbReference type="AlphaFoldDB" id="A0A9J6PTP0"/>
<evidence type="ECO:0000313" key="1">
    <source>
        <dbReference type="EMBL" id="MCU5778912.1"/>
    </source>
</evidence>
<evidence type="ECO:0000313" key="2">
    <source>
        <dbReference type="Proteomes" id="UP001064262"/>
    </source>
</evidence>
<sequence>MLFLFSSRINASEINLYSLNTGSFIYHIYAPGTNKVEYFKNQYVAVERKFSEDSKYSMVLGTLNNSQGNRCALMGVRRDWWSDNSGWTIKGLYTYTGEFFFDTFSHCGDDGFYHSIKQSTGLGFAPYVYHAAQYNFTSYFGVEGGIILPGIFVVSMQWSFR</sequence>
<organism evidence="1 2">
    <name type="scientific">Winslowiella arboricola</name>
    <dbReference type="NCBI Taxonomy" id="2978220"/>
    <lineage>
        <taxon>Bacteria</taxon>
        <taxon>Pseudomonadati</taxon>
        <taxon>Pseudomonadota</taxon>
        <taxon>Gammaproteobacteria</taxon>
        <taxon>Enterobacterales</taxon>
        <taxon>Erwiniaceae</taxon>
        <taxon>Winslowiella</taxon>
    </lineage>
</organism>
<protein>
    <submittedName>
        <fullName evidence="1">Uncharacterized protein</fullName>
    </submittedName>
</protein>
<proteinExistence type="predicted"/>
<name>A0A9J6PTP0_9GAMM</name>
<keyword evidence="2" id="KW-1185">Reference proteome</keyword>
<dbReference type="EMBL" id="JAODIM010000042">
    <property type="protein sequence ID" value="MCU5778912.1"/>
    <property type="molecule type" value="Genomic_DNA"/>
</dbReference>
<reference evidence="1" key="1">
    <citation type="submission" date="2022-09" db="EMBL/GenBank/DDBJ databases">
        <title>Winslowiella arboricola sp. nov., isolated from bleeding cankers on broadleaf hosts.</title>
        <authorList>
            <person name="Brady C."/>
            <person name="Kaur S."/>
            <person name="Crampton B."/>
            <person name="Maddock D."/>
            <person name="Arnold D."/>
            <person name="Denman S."/>
        </authorList>
    </citation>
    <scope>NUCLEOTIDE SEQUENCE</scope>
    <source>
        <strain evidence="1">BAC 15a-03b</strain>
    </source>
</reference>
<dbReference type="Proteomes" id="UP001064262">
    <property type="component" value="Unassembled WGS sequence"/>
</dbReference>
<accession>A0A9J6PTP0</accession>
<gene>
    <name evidence="1" type="ORF">N5923_15575</name>
</gene>
<comment type="caution">
    <text evidence="1">The sequence shown here is derived from an EMBL/GenBank/DDBJ whole genome shotgun (WGS) entry which is preliminary data.</text>
</comment>